<name>A0A816VBZ7_BRANA</name>
<organism evidence="2">
    <name type="scientific">Brassica napus</name>
    <name type="common">Rape</name>
    <dbReference type="NCBI Taxonomy" id="3708"/>
    <lineage>
        <taxon>Eukaryota</taxon>
        <taxon>Viridiplantae</taxon>
        <taxon>Streptophyta</taxon>
        <taxon>Embryophyta</taxon>
        <taxon>Tracheophyta</taxon>
        <taxon>Spermatophyta</taxon>
        <taxon>Magnoliopsida</taxon>
        <taxon>eudicotyledons</taxon>
        <taxon>Gunneridae</taxon>
        <taxon>Pentapetalae</taxon>
        <taxon>rosids</taxon>
        <taxon>malvids</taxon>
        <taxon>Brassicales</taxon>
        <taxon>Brassicaceae</taxon>
        <taxon>Brassiceae</taxon>
        <taxon>Brassica</taxon>
    </lineage>
</organism>
<evidence type="ECO:0000313" key="2">
    <source>
        <dbReference type="EMBL" id="CAF2120880.1"/>
    </source>
</evidence>
<dbReference type="EMBL" id="HG994357">
    <property type="protein sequence ID" value="CAF2120880.1"/>
    <property type="molecule type" value="Genomic_DNA"/>
</dbReference>
<feature type="region of interest" description="Disordered" evidence="1">
    <location>
        <begin position="19"/>
        <end position="39"/>
    </location>
</feature>
<evidence type="ECO:0000256" key="1">
    <source>
        <dbReference type="SAM" id="MobiDB-lite"/>
    </source>
</evidence>
<protein>
    <submittedName>
        <fullName evidence="2">(rape) hypothetical protein</fullName>
    </submittedName>
</protein>
<sequence length="39" mass="4335">MSLTYFMSRGSSANLFAQSKSPYKKNSQAEIRSTESVTT</sequence>
<dbReference type="Proteomes" id="UP001295469">
    <property type="component" value="Chromosome A03"/>
</dbReference>
<reference evidence="2" key="1">
    <citation type="submission" date="2021-01" db="EMBL/GenBank/DDBJ databases">
        <authorList>
            <consortium name="Genoscope - CEA"/>
            <person name="William W."/>
        </authorList>
    </citation>
    <scope>NUCLEOTIDE SEQUENCE</scope>
</reference>
<proteinExistence type="predicted"/>
<dbReference type="AlphaFoldDB" id="A0A816VBZ7"/>
<gene>
    <name evidence="2" type="ORF">DARMORV10_A03P11200.1</name>
</gene>
<accession>A0A816VBZ7</accession>